<name>A0A2H3DHT3_ARMGA</name>
<evidence type="ECO:0000313" key="2">
    <source>
        <dbReference type="EMBL" id="PBK93670.1"/>
    </source>
</evidence>
<dbReference type="Pfam" id="PF00651">
    <property type="entry name" value="BTB"/>
    <property type="match status" value="1"/>
</dbReference>
<dbReference type="Gene3D" id="3.30.710.10">
    <property type="entry name" value="Potassium Channel Kv1.1, Chain A"/>
    <property type="match status" value="1"/>
</dbReference>
<dbReference type="EMBL" id="KZ293656">
    <property type="protein sequence ID" value="PBK93670.1"/>
    <property type="molecule type" value="Genomic_DNA"/>
</dbReference>
<organism evidence="2 3">
    <name type="scientific">Armillaria gallica</name>
    <name type="common">Bulbous honey fungus</name>
    <name type="synonym">Armillaria bulbosa</name>
    <dbReference type="NCBI Taxonomy" id="47427"/>
    <lineage>
        <taxon>Eukaryota</taxon>
        <taxon>Fungi</taxon>
        <taxon>Dikarya</taxon>
        <taxon>Basidiomycota</taxon>
        <taxon>Agaricomycotina</taxon>
        <taxon>Agaricomycetes</taxon>
        <taxon>Agaricomycetidae</taxon>
        <taxon>Agaricales</taxon>
        <taxon>Marasmiineae</taxon>
        <taxon>Physalacriaceae</taxon>
        <taxon>Armillaria</taxon>
    </lineage>
</organism>
<dbReference type="OrthoDB" id="2665493at2759"/>
<dbReference type="InterPro" id="IPR000210">
    <property type="entry name" value="BTB/POZ_dom"/>
</dbReference>
<reference evidence="3" key="1">
    <citation type="journal article" date="2017" name="Nat. Ecol. Evol.">
        <title>Genome expansion and lineage-specific genetic innovations in the forest pathogenic fungi Armillaria.</title>
        <authorList>
            <person name="Sipos G."/>
            <person name="Prasanna A.N."/>
            <person name="Walter M.C."/>
            <person name="O'Connor E."/>
            <person name="Balint B."/>
            <person name="Krizsan K."/>
            <person name="Kiss B."/>
            <person name="Hess J."/>
            <person name="Varga T."/>
            <person name="Slot J."/>
            <person name="Riley R."/>
            <person name="Boka B."/>
            <person name="Rigling D."/>
            <person name="Barry K."/>
            <person name="Lee J."/>
            <person name="Mihaltcheva S."/>
            <person name="LaButti K."/>
            <person name="Lipzen A."/>
            <person name="Waldron R."/>
            <person name="Moloney N.M."/>
            <person name="Sperisen C."/>
            <person name="Kredics L."/>
            <person name="Vagvoelgyi C."/>
            <person name="Patrignani A."/>
            <person name="Fitzpatrick D."/>
            <person name="Nagy I."/>
            <person name="Doyle S."/>
            <person name="Anderson J.B."/>
            <person name="Grigoriev I.V."/>
            <person name="Gueldener U."/>
            <person name="Muensterkoetter M."/>
            <person name="Nagy L.G."/>
        </authorList>
    </citation>
    <scope>NUCLEOTIDE SEQUENCE [LARGE SCALE GENOMIC DNA]</scope>
    <source>
        <strain evidence="3">Ar21-2</strain>
    </source>
</reference>
<keyword evidence="3" id="KW-1185">Reference proteome</keyword>
<dbReference type="InterPro" id="IPR011333">
    <property type="entry name" value="SKP1/BTB/POZ_sf"/>
</dbReference>
<gene>
    <name evidence="2" type="ORF">ARMGADRAFT_1165109</name>
</gene>
<sequence length="324" mass="35988">MDIDAQPTIADAPFNDPTDNVDLVIRTADNVDFFVLSALLSLQSPSSFFRHALKDSRHTEEREGLPVLDVKDDSQIFRNILGFCYPYVAPKIESAKQIQEVGMALDKYCMDRAMERFVQAVLASSVIREQPLRVFAVAIANGWKEIGEPAARNTLAIPLNQAIPDVEELNLITGRHLYCLQDYHTRCGKAAQIPAKAGGSFPWLSEKTSGLTFLRSDNTTTCRWCGKGIGFLVQVGGTYLYGHPWLTSTYFPLVNDMLLLEPRPQVALENDIIGQTIYASTRECSSTGSWAVAACGQIRLLGEIVAEEINRRISEVPLDIEFTK</sequence>
<dbReference type="AlphaFoldDB" id="A0A2H3DHT3"/>
<dbReference type="Proteomes" id="UP000217790">
    <property type="component" value="Unassembled WGS sequence"/>
</dbReference>
<evidence type="ECO:0000313" key="3">
    <source>
        <dbReference type="Proteomes" id="UP000217790"/>
    </source>
</evidence>
<feature type="domain" description="BTB" evidence="1">
    <location>
        <begin position="16"/>
        <end position="119"/>
    </location>
</feature>
<proteinExistence type="predicted"/>
<protein>
    <recommendedName>
        <fullName evidence="1">BTB domain-containing protein</fullName>
    </recommendedName>
</protein>
<dbReference type="STRING" id="47427.A0A2H3DHT3"/>
<dbReference type="OMA" id="YASTREC"/>
<evidence type="ECO:0000259" key="1">
    <source>
        <dbReference type="Pfam" id="PF00651"/>
    </source>
</evidence>
<dbReference type="InParanoid" id="A0A2H3DHT3"/>
<accession>A0A2H3DHT3</accession>